<evidence type="ECO:0000259" key="1">
    <source>
        <dbReference type="PROSITE" id="PS51186"/>
    </source>
</evidence>
<dbReference type="InterPro" id="IPR056935">
    <property type="entry name" value="Rv0428c-like_C"/>
</dbReference>
<proteinExistence type="predicted"/>
<keyword evidence="3" id="KW-1185">Reference proteome</keyword>
<gene>
    <name evidence="2" type="ORF">LX12_003321</name>
</gene>
<accession>A0ABT1H5U8</accession>
<dbReference type="PANTHER" id="PTHR43072">
    <property type="entry name" value="N-ACETYLTRANSFERASE"/>
    <property type="match status" value="1"/>
</dbReference>
<dbReference type="CDD" id="cd04301">
    <property type="entry name" value="NAT_SF"/>
    <property type="match status" value="1"/>
</dbReference>
<name>A0ABT1H5U8_9NOCA</name>
<dbReference type="EMBL" id="JAMTCG010000006">
    <property type="protein sequence ID" value="MCP2162117.1"/>
    <property type="molecule type" value="Genomic_DNA"/>
</dbReference>
<sequence>MTVGAPGDRVVVRYAKGEGAPGDWRRDPSATRSDVTGTLVSVDADAIVVDRDGERITVPGDLVLAVRVLPDRAVRTSEIRELEAAAAHGWPGTDRETVDGWLLRAGGGYTRRANSAVPLSFGARADVAILSVIRRWYDDHGLPPLVTVPDRVLPPGTPADGVPQIRVVAMTRDIPAGPRHVAVPVDLSPTPSDAWSETVIGRRDEVVDRAVAVDVLRSVVDGTLLFASVVVDGVVVATGRGAITRSAEAAAPWLGLSCLWTHPDHRGRGIGSAVITTLMHAARGTGCRRTYLQVEQDNVAAIRLYRRLGFARHHGYGYVLL</sequence>
<dbReference type="SUPFAM" id="SSF55729">
    <property type="entry name" value="Acyl-CoA N-acyltransferases (Nat)"/>
    <property type="match status" value="1"/>
</dbReference>
<dbReference type="InterPro" id="IPR016181">
    <property type="entry name" value="Acyl_CoA_acyltransferase"/>
</dbReference>
<dbReference type="PANTHER" id="PTHR43072:SF60">
    <property type="entry name" value="L-2,4-DIAMINOBUTYRIC ACID ACETYLTRANSFERASE"/>
    <property type="match status" value="1"/>
</dbReference>
<dbReference type="PROSITE" id="PS51186">
    <property type="entry name" value="GNAT"/>
    <property type="match status" value="1"/>
</dbReference>
<evidence type="ECO:0000313" key="2">
    <source>
        <dbReference type="EMBL" id="MCP2162117.1"/>
    </source>
</evidence>
<dbReference type="Proteomes" id="UP001205740">
    <property type="component" value="Unassembled WGS sequence"/>
</dbReference>
<organism evidence="2 3">
    <name type="scientific">Williamsia serinedens</name>
    <dbReference type="NCBI Taxonomy" id="391736"/>
    <lineage>
        <taxon>Bacteria</taxon>
        <taxon>Bacillati</taxon>
        <taxon>Actinomycetota</taxon>
        <taxon>Actinomycetes</taxon>
        <taxon>Mycobacteriales</taxon>
        <taxon>Nocardiaceae</taxon>
        <taxon>Williamsia</taxon>
    </lineage>
</organism>
<evidence type="ECO:0000313" key="3">
    <source>
        <dbReference type="Proteomes" id="UP001205740"/>
    </source>
</evidence>
<dbReference type="InterPro" id="IPR000182">
    <property type="entry name" value="GNAT_dom"/>
</dbReference>
<protein>
    <submittedName>
        <fullName evidence="2">Acetyltransferase (GNAT) family protein</fullName>
    </submittedName>
</protein>
<dbReference type="Gene3D" id="3.40.630.30">
    <property type="match status" value="1"/>
</dbReference>
<comment type="caution">
    <text evidence="2">The sequence shown here is derived from an EMBL/GenBank/DDBJ whole genome shotgun (WGS) entry which is preliminary data.</text>
</comment>
<feature type="domain" description="N-acetyltransferase" evidence="1">
    <location>
        <begin position="185"/>
        <end position="321"/>
    </location>
</feature>
<reference evidence="2 3" key="1">
    <citation type="submission" date="2022-06" db="EMBL/GenBank/DDBJ databases">
        <title>Genomic Encyclopedia of Archaeal and Bacterial Type Strains, Phase II (KMG-II): from individual species to whole genera.</title>
        <authorList>
            <person name="Goeker M."/>
        </authorList>
    </citation>
    <scope>NUCLEOTIDE SEQUENCE [LARGE SCALE GENOMIC DNA]</scope>
    <source>
        <strain evidence="2 3">DSM 45037</strain>
    </source>
</reference>
<dbReference type="Pfam" id="PF24553">
    <property type="entry name" value="Rv0428c_C"/>
    <property type="match status" value="1"/>
</dbReference>
<dbReference type="RefSeq" id="WP_253655684.1">
    <property type="nucleotide sequence ID" value="NZ_BAAAOE010000005.1"/>
</dbReference>